<dbReference type="RefSeq" id="WP_309558751.1">
    <property type="nucleotide sequence ID" value="NZ_CP133787.1"/>
</dbReference>
<gene>
    <name evidence="3" type="ORF">RF668_10010</name>
</gene>
<feature type="domain" description="MucBP" evidence="2">
    <location>
        <begin position="433"/>
        <end position="489"/>
    </location>
</feature>
<proteinExistence type="predicted"/>
<evidence type="ECO:0000256" key="1">
    <source>
        <dbReference type="ARBA" id="ARBA00022737"/>
    </source>
</evidence>
<keyword evidence="1" id="KW-0677">Repeat</keyword>
<feature type="domain" description="MucBP" evidence="2">
    <location>
        <begin position="634"/>
        <end position="692"/>
    </location>
</feature>
<accession>A0AAX4A9N2</accession>
<protein>
    <submittedName>
        <fullName evidence="3">MucBP domain-containing protein</fullName>
    </submittedName>
</protein>
<dbReference type="InterPro" id="IPR009459">
    <property type="entry name" value="MucBP_dom"/>
</dbReference>
<evidence type="ECO:0000313" key="3">
    <source>
        <dbReference type="EMBL" id="WMX70224.1"/>
    </source>
</evidence>
<reference evidence="3" key="2">
    <citation type="submission" date="2023-09" db="EMBL/GenBank/DDBJ databases">
        <authorList>
            <person name="Kim T.W."/>
        </authorList>
    </citation>
    <scope>NUCLEOTIDE SEQUENCE</scope>
    <source>
        <strain evidence="3">KCKM 0438</strain>
    </source>
</reference>
<dbReference type="AlphaFoldDB" id="A0AAX4A9N2"/>
<dbReference type="Gene3D" id="3.10.20.320">
    <property type="entry name" value="Putative peptidoglycan bound protein (lpxtg motif)"/>
    <property type="match status" value="2"/>
</dbReference>
<dbReference type="EMBL" id="CP133787">
    <property type="protein sequence ID" value="WMX70224.1"/>
    <property type="molecule type" value="Genomic_DNA"/>
</dbReference>
<reference evidence="3" key="1">
    <citation type="journal article" date="2022" name="Microbiol. Spectr.">
        <title>Optimizing Conditions in the Acid Tolerance Test for Potential Probiotics Using Response Surface Methodology.</title>
        <authorList>
            <person name="Ko H.I."/>
            <person name="Jeong C.H."/>
            <person name="Hong S.W."/>
            <person name="Eun J.B."/>
            <person name="Kim T.W."/>
        </authorList>
    </citation>
    <scope>NUCLEOTIDE SEQUENCE</scope>
    <source>
        <strain evidence="3">KCKM 0438</strain>
    </source>
</reference>
<name>A0AAX4A9N2_LACLC</name>
<dbReference type="Pfam" id="PF06458">
    <property type="entry name" value="MucBP"/>
    <property type="match status" value="5"/>
</dbReference>
<feature type="domain" description="MucBP" evidence="2">
    <location>
        <begin position="363"/>
        <end position="426"/>
    </location>
</feature>
<dbReference type="Proteomes" id="UP001254658">
    <property type="component" value="Chromosome"/>
</dbReference>
<organism evidence="3 4">
    <name type="scientific">Lactococcus lactis subsp. cremoris</name>
    <name type="common">Streptococcus cremoris</name>
    <dbReference type="NCBI Taxonomy" id="1359"/>
    <lineage>
        <taxon>Bacteria</taxon>
        <taxon>Bacillati</taxon>
        <taxon>Bacillota</taxon>
        <taxon>Bacilli</taxon>
        <taxon>Lactobacillales</taxon>
        <taxon>Streptococcaceae</taxon>
        <taxon>Lactococcus</taxon>
    </lineage>
</organism>
<evidence type="ECO:0000313" key="4">
    <source>
        <dbReference type="Proteomes" id="UP001254658"/>
    </source>
</evidence>
<feature type="domain" description="MucBP" evidence="2">
    <location>
        <begin position="293"/>
        <end position="357"/>
    </location>
</feature>
<sequence length="1035" mass="114635">MKNKVVYLLQFIFTLGLIFIGPKVIANTLSIDSQGNLGPGIQYQIKGNISSINDIDNGNLTTSLNVSNGESPKTIKNLLLDGAIQITSQSRFSVNSGEVALQSSQDITFSFEKVSDAYPSFLITDVGKTQSGTILDALVKVENIRGMTIGKSSLRFVHDNAGALAIEPTDLGGVDISYQFQNHETHGPVNLFMLPVLGDIDWGQQTSINGKILGYGSNISSNSEGLLTSNDTGTNGLSDFPLGGVLYAFYGNTLTSTFNTKSDGTVDSGTPGFDIFGAYGNVKNIELNYPESQVNFHYLDSLSKANIQSSSSITGQIFNPFNFDAPIISNYQLANDLSQAHISGQYTANQQDVNLYYDKASEVIVNLLDSETGKTIQSPKILKGYARQSYSISPPTLSNYRLDTKKTNKSLAGNYGNSDKVVNLYYDQASSVTFNLMNGSQLLSSHTLTGYSGDTFTYIPPFLTNFRRTQTPQKGLYKNASQTIVIPYQVELGNLTINYINTVNNQTLLPSLSLDNKVGDNTILRVPYLSNYHQVDGSPVTIKQLLPTQAQNIYYEPNRYQLVVNFLDQDGHSLQKSLLLSNYFGFTTSFEAPPIKGYELADGQVQNLQILTVNPVQVLNIHYQPDTGSEHFIFEDEKDKQVAEPQTISGKNGTTFNFVAPYVKYLHLTNSNQALISGKYTAQKNTRVVKYTHLQAKLDVYGIDDRGNVLRHITMKGVEGQSYGIIMPGYWNLKMQNSKYQRFTGIYNSQNKVIVVLYRHVATKLKVNLRVDGQIKSSFTVNGILGDHFSMKVPTLHQPFLTGGTNTVSGTYTQVNQTYNVDYHYTQSRISFNLYDSAGDYISSHSISGEYGQHFNYSLPSAVYDNYGNVYYAQFNRNLSGYFGSQNENHDVVYQYTGPHGSYVPASYQVPKENNEVFRIKLSDVKAENANFNLLVEHLKAQPDQLRLQLLSNNGVVYVGGKPYLRGYTIDAWGNTVLVLTPVQMGLPNLRHNHLVQPLLLKQGQGVQVMFIEVLHVTFGFGMAQVVCLLAICSH</sequence>
<feature type="domain" description="MucBP" evidence="2">
    <location>
        <begin position="562"/>
        <end position="604"/>
    </location>
</feature>
<evidence type="ECO:0000259" key="2">
    <source>
        <dbReference type="Pfam" id="PF06458"/>
    </source>
</evidence>